<accession>A0A2S2CZN0</accession>
<sequence length="338" mass="36387">MAEKMSGAELRAYRENRQLDQAGLAAWLNERLNRRYDRNKVSAWETGSTPIPDLVSTVVRDALTSRSRPSSGPARIVAFANQKGGVAKTTSALNTAILLAQRGKRVLLVDCDPQGSATLHLGEKPLKLDEQGKTLTWLLTRDTPTAEAIVPVCDGQFDLIPSSISLAEAEASLVTNPLAGGVLQGKLEEVVDRYDVLLLDCPPNLGYISVTALAAADALIVPCQTEGLAYAGIASLFSTVDKVRRFAKKNIRLLGILPTLYNARRIADQEVLGRLQRQAEKLNVRLFTPVRDAADYGKSFLAGRPVLELNPKAAGAESYAEIADAIIALTVETQNAAA</sequence>
<dbReference type="EMBL" id="CP029358">
    <property type="protein sequence ID" value="AWK89860.1"/>
    <property type="molecule type" value="Genomic_DNA"/>
</dbReference>
<dbReference type="InterPro" id="IPR027417">
    <property type="entry name" value="P-loop_NTPase"/>
</dbReference>
<dbReference type="InterPro" id="IPR050678">
    <property type="entry name" value="DNA_Partitioning_ATPase"/>
</dbReference>
<dbReference type="AlphaFoldDB" id="A0A2S2CZN0"/>
<dbReference type="KEGG" id="azz:DEW08_27930"/>
<protein>
    <recommendedName>
        <fullName evidence="2">Chromosome partitioning protein ParA</fullName>
    </recommendedName>
</protein>
<dbReference type="SUPFAM" id="SSF52540">
    <property type="entry name" value="P-loop containing nucleoside triphosphate hydrolases"/>
    <property type="match status" value="1"/>
</dbReference>
<evidence type="ECO:0000256" key="2">
    <source>
        <dbReference type="ARBA" id="ARBA00074747"/>
    </source>
</evidence>
<geneLocation type="plasmid" evidence="4 5">
    <name>unnamed3</name>
</geneLocation>
<dbReference type="Gene3D" id="3.40.50.300">
    <property type="entry name" value="P-loop containing nucleotide triphosphate hydrolases"/>
    <property type="match status" value="1"/>
</dbReference>
<name>A0A2S2CZN0_9PROT</name>
<dbReference type="PANTHER" id="PTHR13696">
    <property type="entry name" value="P-LOOP CONTAINING NUCLEOSIDE TRIPHOSPHATE HYDROLASE"/>
    <property type="match status" value="1"/>
</dbReference>
<organism evidence="4 5">
    <name type="scientific">Azospirillum thermophilum</name>
    <dbReference type="NCBI Taxonomy" id="2202148"/>
    <lineage>
        <taxon>Bacteria</taxon>
        <taxon>Pseudomonadati</taxon>
        <taxon>Pseudomonadota</taxon>
        <taxon>Alphaproteobacteria</taxon>
        <taxon>Rhodospirillales</taxon>
        <taxon>Azospirillaceae</taxon>
        <taxon>Azospirillum</taxon>
    </lineage>
</organism>
<keyword evidence="5" id="KW-1185">Reference proteome</keyword>
<dbReference type="InterPro" id="IPR025669">
    <property type="entry name" value="AAA_dom"/>
</dbReference>
<gene>
    <name evidence="4" type="ORF">DEW08_27930</name>
</gene>
<evidence type="ECO:0000313" key="4">
    <source>
        <dbReference type="EMBL" id="AWK89860.1"/>
    </source>
</evidence>
<reference evidence="5" key="1">
    <citation type="submission" date="2018-05" db="EMBL/GenBank/DDBJ databases">
        <title>Azospirillum thermophila sp. nov., a novel isolated from hot spring.</title>
        <authorList>
            <person name="Zhao Z."/>
        </authorList>
    </citation>
    <scope>NUCLEOTIDE SEQUENCE [LARGE SCALE GENOMIC DNA]</scope>
    <source>
        <strain evidence="5">CFH 70021</strain>
        <plasmid evidence="5">unnamed3</plasmid>
    </source>
</reference>
<dbReference type="RefSeq" id="WP_109333579.1">
    <property type="nucleotide sequence ID" value="NZ_CP029358.1"/>
</dbReference>
<dbReference type="Proteomes" id="UP000245629">
    <property type="component" value="Plasmid unnamed3"/>
</dbReference>
<dbReference type="FunFam" id="3.40.50.300:FF:000285">
    <property type="entry name" value="Sporulation initiation inhibitor Soj"/>
    <property type="match status" value="1"/>
</dbReference>
<evidence type="ECO:0000313" key="5">
    <source>
        <dbReference type="Proteomes" id="UP000245629"/>
    </source>
</evidence>
<dbReference type="PANTHER" id="PTHR13696:SF99">
    <property type="entry name" value="COBYRINIC ACID AC-DIAMIDE SYNTHASE"/>
    <property type="match status" value="1"/>
</dbReference>
<evidence type="ECO:0000259" key="3">
    <source>
        <dbReference type="Pfam" id="PF13614"/>
    </source>
</evidence>
<keyword evidence="4" id="KW-0614">Plasmid</keyword>
<dbReference type="OrthoDB" id="9815116at2"/>
<proteinExistence type="predicted"/>
<feature type="domain" description="AAA" evidence="3">
    <location>
        <begin position="75"/>
        <end position="252"/>
    </location>
</feature>
<evidence type="ECO:0000256" key="1">
    <source>
        <dbReference type="ARBA" id="ARBA00057242"/>
    </source>
</evidence>
<dbReference type="CDD" id="cd02042">
    <property type="entry name" value="ParAB_family"/>
    <property type="match status" value="1"/>
</dbReference>
<dbReference type="Pfam" id="PF13614">
    <property type="entry name" value="AAA_31"/>
    <property type="match status" value="1"/>
</dbReference>
<comment type="function">
    <text evidence="1">Involved in chromosome partition. Localize to both poles of the predivisional cell following completion of DNA replication.</text>
</comment>